<sequence>MSRTRPGSALLDDVHQLLGHRIRVHFNLVTTLWSVTALTGEHKGRVIAHLDDVTLCADTTGPVQFRVSRAGWERCRRTGKRNVHAWCVGTAAAVNTKPDLRELLRVTYNPWRRPRFENARTGDPVHTADFAVFAKADPGAEHGYAWI</sequence>
<evidence type="ECO:0000313" key="1">
    <source>
        <dbReference type="EMBL" id="MBO2464994.1"/>
    </source>
</evidence>
<dbReference type="Proteomes" id="UP000680206">
    <property type="component" value="Unassembled WGS sequence"/>
</dbReference>
<comment type="caution">
    <text evidence="1">The sequence shown here is derived from an EMBL/GenBank/DDBJ whole genome shotgun (WGS) entry which is preliminary data.</text>
</comment>
<reference evidence="1 2" key="1">
    <citation type="submission" date="2021-03" db="EMBL/GenBank/DDBJ databases">
        <title>Actinomadura violae sp. nov., isolated from lichen in Thailand.</title>
        <authorList>
            <person name="Kanchanasin P."/>
            <person name="Saeng-In P."/>
            <person name="Phongsopitanun W."/>
            <person name="Yuki M."/>
            <person name="Kudo T."/>
            <person name="Ohkuma M."/>
            <person name="Tanasupawat S."/>
        </authorList>
    </citation>
    <scope>NUCLEOTIDE SEQUENCE [LARGE SCALE GENOMIC DNA]</scope>
    <source>
        <strain evidence="1 2">LCR2-06</strain>
    </source>
</reference>
<protein>
    <submittedName>
        <fullName evidence="1">Uncharacterized protein</fullName>
    </submittedName>
</protein>
<proteinExistence type="predicted"/>
<dbReference type="Pfam" id="PF25735">
    <property type="entry name" value="Phage_L5_gp82"/>
    <property type="match status" value="1"/>
</dbReference>
<dbReference type="InterPro" id="IPR058002">
    <property type="entry name" value="Gp82"/>
</dbReference>
<dbReference type="EMBL" id="JAGEPF010000040">
    <property type="protein sequence ID" value="MBO2464994.1"/>
    <property type="molecule type" value="Genomic_DNA"/>
</dbReference>
<keyword evidence="2" id="KW-1185">Reference proteome</keyword>
<gene>
    <name evidence="1" type="ORF">J4709_46255</name>
</gene>
<accession>A0ABS3S9U1</accession>
<evidence type="ECO:0000313" key="2">
    <source>
        <dbReference type="Proteomes" id="UP000680206"/>
    </source>
</evidence>
<organism evidence="1 2">
    <name type="scientific">Actinomadura violacea</name>
    <dbReference type="NCBI Taxonomy" id="2819934"/>
    <lineage>
        <taxon>Bacteria</taxon>
        <taxon>Bacillati</taxon>
        <taxon>Actinomycetota</taxon>
        <taxon>Actinomycetes</taxon>
        <taxon>Streptosporangiales</taxon>
        <taxon>Thermomonosporaceae</taxon>
        <taxon>Actinomadura</taxon>
    </lineage>
</organism>
<name>A0ABS3S9U1_9ACTN</name>
<dbReference type="RefSeq" id="WP_208251857.1">
    <property type="nucleotide sequence ID" value="NZ_JAGEPF010000040.1"/>
</dbReference>